<protein>
    <submittedName>
        <fullName evidence="2">Gll3484 protein</fullName>
    </submittedName>
</protein>
<dbReference type="AlphaFoldDB" id="Q7NFP0"/>
<gene>
    <name evidence="2" type="ordered locus">gll3484</name>
</gene>
<dbReference type="PhylomeDB" id="Q7NFP0"/>
<dbReference type="RefSeq" id="WP_011143473.1">
    <property type="nucleotide sequence ID" value="NC_005125.1"/>
</dbReference>
<keyword evidence="3" id="KW-1185">Reference proteome</keyword>
<dbReference type="InParanoid" id="Q7NFP0"/>
<dbReference type="eggNOG" id="COG0702">
    <property type="taxonomic scope" value="Bacteria"/>
</dbReference>
<accession>Q7NFP0</accession>
<dbReference type="CDD" id="cd05243">
    <property type="entry name" value="SDR_a5"/>
    <property type="match status" value="1"/>
</dbReference>
<name>Q7NFP0_GLOVI</name>
<proteinExistence type="predicted"/>
<dbReference type="InterPro" id="IPR016040">
    <property type="entry name" value="NAD(P)-bd_dom"/>
</dbReference>
<dbReference type="HOGENOM" id="CLU_025711_0_2_3"/>
<organism evidence="2 3">
    <name type="scientific">Gloeobacter violaceus (strain ATCC 29082 / PCC 7421)</name>
    <dbReference type="NCBI Taxonomy" id="251221"/>
    <lineage>
        <taxon>Bacteria</taxon>
        <taxon>Bacillati</taxon>
        <taxon>Cyanobacteriota</taxon>
        <taxon>Cyanophyceae</taxon>
        <taxon>Gloeobacterales</taxon>
        <taxon>Gloeobacteraceae</taxon>
        <taxon>Gloeobacter</taxon>
    </lineage>
</organism>
<feature type="domain" description="NAD(P)-binding" evidence="1">
    <location>
        <begin position="7"/>
        <end position="189"/>
    </location>
</feature>
<dbReference type="SUPFAM" id="SSF51735">
    <property type="entry name" value="NAD(P)-binding Rossmann-fold domains"/>
    <property type="match status" value="1"/>
</dbReference>
<dbReference type="PANTHER" id="PTHR15020">
    <property type="entry name" value="FLAVIN REDUCTASE-RELATED"/>
    <property type="match status" value="1"/>
</dbReference>
<evidence type="ECO:0000313" key="3">
    <source>
        <dbReference type="Proteomes" id="UP000000557"/>
    </source>
</evidence>
<dbReference type="PATRIC" id="fig|251221.4.peg.3519"/>
<dbReference type="EnsemblBacteria" id="BAC91425">
    <property type="protein sequence ID" value="BAC91425"/>
    <property type="gene ID" value="BAC91425"/>
</dbReference>
<reference evidence="2 3" key="2">
    <citation type="journal article" date="2003" name="DNA Res.">
        <title>Complete genome structure of Gloeobacter violaceus PCC 7421, a cyanobacterium that lacks thylakoids (supplement).</title>
        <authorList>
            <person name="Nakamura Y."/>
            <person name="Kaneko T."/>
            <person name="Sato S."/>
            <person name="Mimuro M."/>
            <person name="Miyashita H."/>
            <person name="Tsuchiya T."/>
            <person name="Sasamoto S."/>
            <person name="Watanabe A."/>
            <person name="Kawashima K."/>
            <person name="Kishida Y."/>
            <person name="Kiyokawa C."/>
            <person name="Kohara M."/>
            <person name="Matsumoto M."/>
            <person name="Matsuno A."/>
            <person name="Nakazaki N."/>
            <person name="Shimpo S."/>
            <person name="Takeuchi C."/>
            <person name="Yamada M."/>
            <person name="Tabata S."/>
        </authorList>
    </citation>
    <scope>NUCLEOTIDE SEQUENCE [LARGE SCALE GENOMIC DNA]</scope>
    <source>
        <strain evidence="3">ATCC 29082 / PCC 7421</strain>
    </source>
</reference>
<dbReference type="OrthoDB" id="9803892at2"/>
<sequence length="228" mass="23868">MSILVVGATGQTGQQIVKKLRAQSMAPRVLARSRAKAREVFGDGTEVVEGDVLKTDSLGPALNGVETIFCATGTRTGFGANGAQQVDYEGTRNLVYAARRAGVGRLILVSSLCVSRLIHPLNLFGGVLFWKKRAEDYLLDSGLNFTIVRPGGLRDGAGGAEIVVRPADTLFEGTIDRADVARVCVEALGSAESEYKIVEIVAGPGAAQPSLAPLFAALPSAGSRLRAS</sequence>
<evidence type="ECO:0000313" key="2">
    <source>
        <dbReference type="EMBL" id="BAC91425.1"/>
    </source>
</evidence>
<dbReference type="KEGG" id="gvi:gll3484"/>
<dbReference type="InterPro" id="IPR036291">
    <property type="entry name" value="NAD(P)-bd_dom_sf"/>
</dbReference>
<evidence type="ECO:0000259" key="1">
    <source>
        <dbReference type="Pfam" id="PF13460"/>
    </source>
</evidence>
<dbReference type="EMBL" id="BA000045">
    <property type="protein sequence ID" value="BAC91425.1"/>
    <property type="molecule type" value="Genomic_DNA"/>
</dbReference>
<reference evidence="2 3" key="1">
    <citation type="journal article" date="2003" name="DNA Res.">
        <title>Complete genome structure of Gloeobacter violaceus PCC 7421, a cyanobacterium that lacks thylakoids.</title>
        <authorList>
            <person name="Nakamura Y."/>
            <person name="Kaneko T."/>
            <person name="Sato S."/>
            <person name="Mimuro M."/>
            <person name="Miyashita H."/>
            <person name="Tsuchiya T."/>
            <person name="Sasamoto S."/>
            <person name="Watanabe A."/>
            <person name="Kawashima K."/>
            <person name="Kishida Y."/>
            <person name="Kiyokawa C."/>
            <person name="Kohara M."/>
            <person name="Matsumoto M."/>
            <person name="Matsuno A."/>
            <person name="Nakazaki N."/>
            <person name="Shimpo S."/>
            <person name="Takeuchi C."/>
            <person name="Yamada M."/>
            <person name="Tabata S."/>
        </authorList>
    </citation>
    <scope>NUCLEOTIDE SEQUENCE [LARGE SCALE GENOMIC DNA]</scope>
    <source>
        <strain evidence="3">ATCC 29082 / PCC 7421</strain>
    </source>
</reference>
<dbReference type="Proteomes" id="UP000000557">
    <property type="component" value="Chromosome"/>
</dbReference>
<dbReference type="Pfam" id="PF13460">
    <property type="entry name" value="NAD_binding_10"/>
    <property type="match status" value="1"/>
</dbReference>
<dbReference type="STRING" id="251221.gene:10760996"/>
<dbReference type="Gene3D" id="3.40.50.720">
    <property type="entry name" value="NAD(P)-binding Rossmann-like Domain"/>
    <property type="match status" value="1"/>
</dbReference>
<dbReference type="PANTHER" id="PTHR15020:SF50">
    <property type="entry name" value="UPF0659 PROTEIN YMR090W"/>
    <property type="match status" value="1"/>
</dbReference>